<dbReference type="PIRSF" id="PIRSF001455">
    <property type="entry name" value="DHQ_synth"/>
    <property type="match status" value="1"/>
</dbReference>
<dbReference type="FunFam" id="3.40.50.1970:FF:000007">
    <property type="entry name" value="Pentafunctional AROM polypeptide"/>
    <property type="match status" value="1"/>
</dbReference>
<comment type="similarity">
    <text evidence="7">Belongs to the sugar phosphate cyclases superfamily. Dehydroquinate synthase family.</text>
</comment>
<dbReference type="Gene3D" id="1.20.1090.10">
    <property type="entry name" value="Dehydroquinate synthase-like - alpha domain"/>
    <property type="match status" value="1"/>
</dbReference>
<dbReference type="EC" id="4.2.3.4" evidence="8 19"/>
<gene>
    <name evidence="22" type="primary">aroB</name>
    <name evidence="22" type="ORF">QJ521_03765</name>
</gene>
<dbReference type="Pfam" id="PF24621">
    <property type="entry name" value="DHQS_C"/>
    <property type="match status" value="1"/>
</dbReference>
<keyword evidence="16" id="KW-0057">Aromatic amino acid biosynthesis</keyword>
<dbReference type="GO" id="GO:0008652">
    <property type="term" value="P:amino acid biosynthetic process"/>
    <property type="evidence" value="ECO:0007669"/>
    <property type="project" value="UniProtKB-KW"/>
</dbReference>
<evidence type="ECO:0000256" key="4">
    <source>
        <dbReference type="ARBA" id="ARBA00001947"/>
    </source>
</evidence>
<dbReference type="GO" id="GO:0003856">
    <property type="term" value="F:3-dehydroquinate synthase activity"/>
    <property type="evidence" value="ECO:0007669"/>
    <property type="project" value="UniProtKB-UniRule"/>
</dbReference>
<reference evidence="22" key="1">
    <citation type="submission" date="2023-05" db="EMBL/GenBank/DDBJ databases">
        <title>Mariniplasma microaerophilum sp. nov., a novel anaerobic mollicute isolated from terrestrial mud volcano, Taman Peninsula, Russia.</title>
        <authorList>
            <person name="Khomyakova M.A."/>
            <person name="Merkel A.Y."/>
            <person name="Slobodkin A.I."/>
        </authorList>
    </citation>
    <scope>NUCLEOTIDE SEQUENCE</scope>
    <source>
        <strain evidence="22">M4Ah</strain>
    </source>
</reference>
<evidence type="ECO:0000256" key="7">
    <source>
        <dbReference type="ARBA" id="ARBA00005412"/>
    </source>
</evidence>
<comment type="cofactor">
    <cofactor evidence="3">
        <name>Co(2+)</name>
        <dbReference type="ChEBI" id="CHEBI:48828"/>
    </cofactor>
</comment>
<dbReference type="GO" id="GO:0009423">
    <property type="term" value="P:chorismate biosynthetic process"/>
    <property type="evidence" value="ECO:0007669"/>
    <property type="project" value="UniProtKB-UniRule"/>
</dbReference>
<dbReference type="CDD" id="cd08195">
    <property type="entry name" value="DHQS"/>
    <property type="match status" value="1"/>
</dbReference>
<keyword evidence="14" id="KW-0862">Zinc</keyword>
<proteinExistence type="inferred from homology"/>
<evidence type="ECO:0000256" key="13">
    <source>
        <dbReference type="ARBA" id="ARBA00022741"/>
    </source>
</evidence>
<evidence type="ECO:0000256" key="15">
    <source>
        <dbReference type="ARBA" id="ARBA00023027"/>
    </source>
</evidence>
<dbReference type="Proteomes" id="UP001431532">
    <property type="component" value="Unassembled WGS sequence"/>
</dbReference>
<dbReference type="GO" id="GO:0005737">
    <property type="term" value="C:cytoplasm"/>
    <property type="evidence" value="ECO:0007669"/>
    <property type="project" value="UniProtKB-SubCell"/>
</dbReference>
<dbReference type="EMBL" id="JASCXW010000008">
    <property type="protein sequence ID" value="MDI6452675.1"/>
    <property type="molecule type" value="Genomic_DNA"/>
</dbReference>
<comment type="cofactor">
    <cofactor evidence="2">
        <name>NAD(+)</name>
        <dbReference type="ChEBI" id="CHEBI:57540"/>
    </cofactor>
</comment>
<evidence type="ECO:0000256" key="3">
    <source>
        <dbReference type="ARBA" id="ARBA00001941"/>
    </source>
</evidence>
<comment type="pathway">
    <text evidence="6">Metabolic intermediate biosynthesis; chorismate biosynthesis; chorismate from D-erythrose 4-phosphate and phosphoenolpyruvate: step 2/7.</text>
</comment>
<dbReference type="SUPFAM" id="SSF56796">
    <property type="entry name" value="Dehydroquinate synthase-like"/>
    <property type="match status" value="1"/>
</dbReference>
<keyword evidence="15" id="KW-0520">NAD</keyword>
<evidence type="ECO:0000256" key="18">
    <source>
        <dbReference type="ARBA" id="ARBA00023285"/>
    </source>
</evidence>
<evidence type="ECO:0000256" key="12">
    <source>
        <dbReference type="ARBA" id="ARBA00022723"/>
    </source>
</evidence>
<dbReference type="NCBIfam" id="TIGR01357">
    <property type="entry name" value="aroB"/>
    <property type="match status" value="1"/>
</dbReference>
<accession>A0AAW6U7B8</accession>
<evidence type="ECO:0000256" key="1">
    <source>
        <dbReference type="ARBA" id="ARBA00001393"/>
    </source>
</evidence>
<evidence type="ECO:0000256" key="5">
    <source>
        <dbReference type="ARBA" id="ARBA00004496"/>
    </source>
</evidence>
<sequence>MTFIKMPDYSIYIENNGLNNLFKYIEEIYPYKDVFVVTDQTVFKLYHQRLLDVLPDYRISFVIVSDGEKSKSIEVYQYVIEQLIEQGMKRTHLLISLGGGVVGDLAGFVSATLYRGVSYIQIPTTLLAQVDSSIGGKVAIDLKEGKNLIGAFYNPKLVLIDPVFLRTLSKREYANGLAEMIKAGLIGDKKLYHFLLENEEVGEHEIAMAIHVKREVVLTDPYDHKERMYLNFGHTFGHAIEKKHGYELYKHGEAISYGMLIALEIGVHMNETKPELYDEVKDQLIKRGLVKEPLLLLENYKDEILTDKKNLADGLRFIIVPKVGEVKIVKVKASDLT</sequence>
<keyword evidence="23" id="KW-1185">Reference proteome</keyword>
<dbReference type="InterPro" id="IPR056179">
    <property type="entry name" value="DHQS_C"/>
</dbReference>
<dbReference type="GO" id="GO:0000166">
    <property type="term" value="F:nucleotide binding"/>
    <property type="evidence" value="ECO:0007669"/>
    <property type="project" value="UniProtKB-KW"/>
</dbReference>
<evidence type="ECO:0000256" key="17">
    <source>
        <dbReference type="ARBA" id="ARBA00023239"/>
    </source>
</evidence>
<comment type="catalytic activity">
    <reaction evidence="1">
        <text>7-phospho-2-dehydro-3-deoxy-D-arabino-heptonate = 3-dehydroquinate + phosphate</text>
        <dbReference type="Rhea" id="RHEA:21968"/>
        <dbReference type="ChEBI" id="CHEBI:32364"/>
        <dbReference type="ChEBI" id="CHEBI:43474"/>
        <dbReference type="ChEBI" id="CHEBI:58394"/>
        <dbReference type="EC" id="4.2.3.4"/>
    </reaction>
</comment>
<evidence type="ECO:0000256" key="16">
    <source>
        <dbReference type="ARBA" id="ARBA00023141"/>
    </source>
</evidence>
<dbReference type="PANTHER" id="PTHR43622:SF7">
    <property type="entry name" value="3-DEHYDROQUINATE SYNTHASE, CHLOROPLASTIC"/>
    <property type="match status" value="1"/>
</dbReference>
<keyword evidence="17 22" id="KW-0456">Lyase</keyword>
<evidence type="ECO:0000256" key="19">
    <source>
        <dbReference type="NCBIfam" id="TIGR01357"/>
    </source>
</evidence>
<evidence type="ECO:0000256" key="11">
    <source>
        <dbReference type="ARBA" id="ARBA00022605"/>
    </source>
</evidence>
<evidence type="ECO:0000313" key="22">
    <source>
        <dbReference type="EMBL" id="MDI6452675.1"/>
    </source>
</evidence>
<keyword evidence="11" id="KW-0028">Amino-acid biosynthesis</keyword>
<dbReference type="InterPro" id="IPR016037">
    <property type="entry name" value="DHQ_synth_AroB"/>
</dbReference>
<keyword evidence="12" id="KW-0479">Metal-binding</keyword>
<dbReference type="GO" id="GO:0009073">
    <property type="term" value="P:aromatic amino acid family biosynthetic process"/>
    <property type="evidence" value="ECO:0007669"/>
    <property type="project" value="UniProtKB-KW"/>
</dbReference>
<organism evidence="22 23">
    <name type="scientific">Peloplasma aerotolerans</name>
    <dbReference type="NCBI Taxonomy" id="3044389"/>
    <lineage>
        <taxon>Bacteria</taxon>
        <taxon>Bacillati</taxon>
        <taxon>Mycoplasmatota</taxon>
        <taxon>Mollicutes</taxon>
        <taxon>Acholeplasmatales</taxon>
        <taxon>Acholeplasmataceae</taxon>
        <taxon>Peloplasma</taxon>
    </lineage>
</organism>
<comment type="cofactor">
    <cofactor evidence="4">
        <name>Zn(2+)</name>
        <dbReference type="ChEBI" id="CHEBI:29105"/>
    </cofactor>
</comment>
<evidence type="ECO:0000259" key="20">
    <source>
        <dbReference type="Pfam" id="PF01761"/>
    </source>
</evidence>
<evidence type="ECO:0000256" key="2">
    <source>
        <dbReference type="ARBA" id="ARBA00001911"/>
    </source>
</evidence>
<keyword evidence="13" id="KW-0547">Nucleotide-binding</keyword>
<evidence type="ECO:0000256" key="9">
    <source>
        <dbReference type="ARBA" id="ARBA00017684"/>
    </source>
</evidence>
<protein>
    <recommendedName>
        <fullName evidence="9 19">3-dehydroquinate synthase</fullName>
        <ecNumber evidence="8 19">4.2.3.4</ecNumber>
    </recommendedName>
</protein>
<comment type="caution">
    <text evidence="22">The sequence shown here is derived from an EMBL/GenBank/DDBJ whole genome shotgun (WGS) entry which is preliminary data.</text>
</comment>
<feature type="domain" description="3-dehydroquinate synthase C-terminal" evidence="21">
    <location>
        <begin position="176"/>
        <end position="310"/>
    </location>
</feature>
<dbReference type="Pfam" id="PF01761">
    <property type="entry name" value="DHQ_synthase"/>
    <property type="match status" value="1"/>
</dbReference>
<dbReference type="AlphaFoldDB" id="A0AAW6U7B8"/>
<feature type="domain" description="3-dehydroquinate synthase N-terminal" evidence="20">
    <location>
        <begin position="62"/>
        <end position="174"/>
    </location>
</feature>
<dbReference type="PANTHER" id="PTHR43622">
    <property type="entry name" value="3-DEHYDROQUINATE SYNTHASE"/>
    <property type="match status" value="1"/>
</dbReference>
<dbReference type="InterPro" id="IPR030963">
    <property type="entry name" value="DHQ_synth_fam"/>
</dbReference>
<dbReference type="InterPro" id="IPR050071">
    <property type="entry name" value="Dehydroquinate_synthase"/>
</dbReference>
<keyword evidence="10" id="KW-0963">Cytoplasm</keyword>
<dbReference type="RefSeq" id="WP_282839093.1">
    <property type="nucleotide sequence ID" value="NZ_JASCXW010000008.1"/>
</dbReference>
<dbReference type="GO" id="GO:0046872">
    <property type="term" value="F:metal ion binding"/>
    <property type="evidence" value="ECO:0007669"/>
    <property type="project" value="UniProtKB-KW"/>
</dbReference>
<evidence type="ECO:0000259" key="21">
    <source>
        <dbReference type="Pfam" id="PF24621"/>
    </source>
</evidence>
<evidence type="ECO:0000256" key="8">
    <source>
        <dbReference type="ARBA" id="ARBA00013031"/>
    </source>
</evidence>
<name>A0AAW6U7B8_9MOLU</name>
<keyword evidence="18" id="KW-0170">Cobalt</keyword>
<evidence type="ECO:0000256" key="14">
    <source>
        <dbReference type="ARBA" id="ARBA00022833"/>
    </source>
</evidence>
<dbReference type="Gene3D" id="3.40.50.1970">
    <property type="match status" value="1"/>
</dbReference>
<dbReference type="InterPro" id="IPR030960">
    <property type="entry name" value="DHQS/DOIS_N"/>
</dbReference>
<evidence type="ECO:0000256" key="6">
    <source>
        <dbReference type="ARBA" id="ARBA00004661"/>
    </source>
</evidence>
<evidence type="ECO:0000313" key="23">
    <source>
        <dbReference type="Proteomes" id="UP001431532"/>
    </source>
</evidence>
<comment type="subcellular location">
    <subcellularLocation>
        <location evidence="5">Cytoplasm</location>
    </subcellularLocation>
</comment>
<evidence type="ECO:0000256" key="10">
    <source>
        <dbReference type="ARBA" id="ARBA00022490"/>
    </source>
</evidence>